<dbReference type="PANTHER" id="PTHR39156:SF2">
    <property type="entry name" value="DNA PRIMASE (BACTERIAL TYPE) AND SMALL PRIMASE-LIKE PROTEINS"/>
    <property type="match status" value="1"/>
</dbReference>
<dbReference type="Proteomes" id="UP000183508">
    <property type="component" value="Unassembled WGS sequence"/>
</dbReference>
<dbReference type="GO" id="GO:0005737">
    <property type="term" value="C:cytoplasm"/>
    <property type="evidence" value="ECO:0007669"/>
    <property type="project" value="UniProtKB-SubCell"/>
</dbReference>
<feature type="domain" description="Toprim" evidence="12">
    <location>
        <begin position="18"/>
        <end position="101"/>
    </location>
</feature>
<evidence type="ECO:0000259" key="12">
    <source>
        <dbReference type="PROSITE" id="PS50880"/>
    </source>
</evidence>
<evidence type="ECO:0000256" key="11">
    <source>
        <dbReference type="HAMAP-Rule" id="MF_01469"/>
    </source>
</evidence>
<dbReference type="SUPFAM" id="SSF110455">
    <property type="entry name" value="Toprim domain"/>
    <property type="match status" value="1"/>
</dbReference>
<dbReference type="GO" id="GO:0006364">
    <property type="term" value="P:rRNA processing"/>
    <property type="evidence" value="ECO:0007669"/>
    <property type="project" value="UniProtKB-UniRule"/>
</dbReference>
<evidence type="ECO:0000256" key="9">
    <source>
        <dbReference type="ARBA" id="ARBA00022842"/>
    </source>
</evidence>
<keyword evidence="3 11" id="KW-0698">rRNA processing</keyword>
<evidence type="ECO:0000256" key="7">
    <source>
        <dbReference type="ARBA" id="ARBA00022759"/>
    </source>
</evidence>
<evidence type="ECO:0000313" key="14">
    <source>
        <dbReference type="Proteomes" id="UP000183508"/>
    </source>
</evidence>
<comment type="function">
    <text evidence="11">Required for correct processing of both the 5' and 3' ends of 5S rRNA precursor. Cleaves both sides of a double-stranded region yielding mature 5S rRNA in one step.</text>
</comment>
<proteinExistence type="inferred from homology"/>
<evidence type="ECO:0000256" key="5">
    <source>
        <dbReference type="ARBA" id="ARBA00022723"/>
    </source>
</evidence>
<keyword evidence="2 11" id="KW-0690">Ribosome biogenesis</keyword>
<dbReference type="GO" id="GO:0046872">
    <property type="term" value="F:metal ion binding"/>
    <property type="evidence" value="ECO:0007669"/>
    <property type="project" value="UniProtKB-KW"/>
</dbReference>
<dbReference type="Gene3D" id="3.40.1360.10">
    <property type="match status" value="1"/>
</dbReference>
<dbReference type="InterPro" id="IPR004466">
    <property type="entry name" value="RNase_M5"/>
</dbReference>
<comment type="catalytic activity">
    <reaction evidence="11">
        <text>Endonucleolytic cleavage of RNA, removing 21 and 42 nucleotides, respectively, from the 5'- and 3'-termini of a 5S-rRNA precursor.</text>
        <dbReference type="EC" id="3.1.26.8"/>
    </reaction>
</comment>
<dbReference type="RefSeq" id="WP_074954767.1">
    <property type="nucleotide sequence ID" value="NZ_FPBV01000018.1"/>
</dbReference>
<dbReference type="PROSITE" id="PS50880">
    <property type="entry name" value="TOPRIM"/>
    <property type="match status" value="1"/>
</dbReference>
<keyword evidence="4 11" id="KW-0540">Nuclease</keyword>
<dbReference type="HAMAP" id="MF_01469">
    <property type="entry name" value="RNase_M5"/>
    <property type="match status" value="1"/>
</dbReference>
<reference evidence="14" key="1">
    <citation type="submission" date="2016-10" db="EMBL/GenBank/DDBJ databases">
        <authorList>
            <person name="Varghese N."/>
        </authorList>
    </citation>
    <scope>NUCLEOTIDE SEQUENCE [LARGE SCALE GENOMIC DNA]</scope>
    <source>
        <strain evidence="14">DSM 17980</strain>
    </source>
</reference>
<dbReference type="InterPro" id="IPR006171">
    <property type="entry name" value="TOPRIM_dom"/>
</dbReference>
<keyword evidence="1 11" id="KW-0963">Cytoplasm</keyword>
<dbReference type="OrthoDB" id="9791329at2"/>
<dbReference type="EC" id="3.1.26.8" evidence="11"/>
<keyword evidence="10 11" id="KW-0694">RNA-binding</keyword>
<evidence type="ECO:0000256" key="1">
    <source>
        <dbReference type="ARBA" id="ARBA00022490"/>
    </source>
</evidence>
<evidence type="ECO:0000313" key="13">
    <source>
        <dbReference type="EMBL" id="SFU99976.1"/>
    </source>
</evidence>
<evidence type="ECO:0000256" key="3">
    <source>
        <dbReference type="ARBA" id="ARBA00022552"/>
    </source>
</evidence>
<evidence type="ECO:0000256" key="2">
    <source>
        <dbReference type="ARBA" id="ARBA00022517"/>
    </source>
</evidence>
<evidence type="ECO:0000256" key="4">
    <source>
        <dbReference type="ARBA" id="ARBA00022722"/>
    </source>
</evidence>
<keyword evidence="6 11" id="KW-0699">rRNA-binding</keyword>
<evidence type="ECO:0000256" key="6">
    <source>
        <dbReference type="ARBA" id="ARBA00022730"/>
    </source>
</evidence>
<evidence type="ECO:0000256" key="10">
    <source>
        <dbReference type="ARBA" id="ARBA00022884"/>
    </source>
</evidence>
<gene>
    <name evidence="11" type="primary">rnmV</name>
    <name evidence="13" type="ORF">SAMN05421543_11846</name>
</gene>
<comment type="subcellular location">
    <subcellularLocation>
        <location evidence="11">Cytoplasm</location>
    </subcellularLocation>
</comment>
<dbReference type="Pfam" id="PF01751">
    <property type="entry name" value="Toprim"/>
    <property type="match status" value="1"/>
</dbReference>
<keyword evidence="14" id="KW-1185">Reference proteome</keyword>
<dbReference type="PANTHER" id="PTHR39156">
    <property type="entry name" value="RIBONUCLEASE M5"/>
    <property type="match status" value="1"/>
</dbReference>
<dbReference type="Pfam" id="PF13331">
    <property type="entry name" value="DUF4093"/>
    <property type="match status" value="1"/>
</dbReference>
<dbReference type="AlphaFoldDB" id="A0A1I7KRH2"/>
<organism evidence="13 14">
    <name type="scientific">Alicyclobacillus macrosporangiidus</name>
    <dbReference type="NCBI Taxonomy" id="392015"/>
    <lineage>
        <taxon>Bacteria</taxon>
        <taxon>Bacillati</taxon>
        <taxon>Bacillota</taxon>
        <taxon>Bacilli</taxon>
        <taxon>Bacillales</taxon>
        <taxon>Alicyclobacillaceae</taxon>
        <taxon>Alicyclobacillus</taxon>
    </lineage>
</organism>
<keyword evidence="5" id="KW-0479">Metal-binding</keyword>
<protein>
    <recommendedName>
        <fullName evidence="11">Ribonuclease M5</fullName>
        <ecNumber evidence="11">3.1.26.8</ecNumber>
    </recommendedName>
    <alternativeName>
        <fullName evidence="11">RNase M5</fullName>
    </alternativeName>
    <alternativeName>
        <fullName evidence="11">Ribosomal RNA terminal maturase M5</fullName>
    </alternativeName>
</protein>
<accession>A0A1I7KRH2</accession>
<dbReference type="SMART" id="SM00493">
    <property type="entry name" value="TOPRIM"/>
    <property type="match status" value="1"/>
</dbReference>
<keyword evidence="9" id="KW-0460">Magnesium</keyword>
<dbReference type="STRING" id="392015.SAMN05421543_11846"/>
<dbReference type="eggNOG" id="COG1658">
    <property type="taxonomic scope" value="Bacteria"/>
</dbReference>
<keyword evidence="7 11" id="KW-0255">Endonuclease</keyword>
<dbReference type="GO" id="GO:0043822">
    <property type="term" value="F:ribonuclease M5 activity"/>
    <property type="evidence" value="ECO:0007669"/>
    <property type="project" value="UniProtKB-UniRule"/>
</dbReference>
<keyword evidence="8 11" id="KW-0378">Hydrolase</keyword>
<comment type="similarity">
    <text evidence="11">Belongs to the ribonuclease M5 family.</text>
</comment>
<name>A0A1I7KRH2_9BACL</name>
<evidence type="ECO:0000256" key="8">
    <source>
        <dbReference type="ARBA" id="ARBA00022801"/>
    </source>
</evidence>
<dbReference type="InterPro" id="IPR025156">
    <property type="entry name" value="RNase_M5_C"/>
</dbReference>
<dbReference type="GO" id="GO:0019843">
    <property type="term" value="F:rRNA binding"/>
    <property type="evidence" value="ECO:0007669"/>
    <property type="project" value="UniProtKB-KW"/>
</dbReference>
<dbReference type="EMBL" id="FPBV01000018">
    <property type="protein sequence ID" value="SFU99976.1"/>
    <property type="molecule type" value="Genomic_DNA"/>
</dbReference>
<sequence>MTRRGEGTSAAAERVRIREIVVVEGWHDKQAVDRALEADVWVLGGDRVARRTLAELRRASQHRGVILLTDPDGPGERIRRRVAEAVPGCKHAHLPRSKALGRGRVGVEHADPAAIRDAVLAARPERAGALPEPVFHLVDLADAGLAQHPRAALRRRRVGEMLGIGYANARSFLKKLNALGVTRAEWDAALAALASEEDGHGDPRGRGEAR</sequence>